<keyword evidence="1" id="KW-0479">Metal-binding</keyword>
<dbReference type="PANTHER" id="PTHR23164">
    <property type="entry name" value="EARLY ENDOSOME ANTIGEN 1"/>
    <property type="match status" value="1"/>
</dbReference>
<evidence type="ECO:0000256" key="5">
    <source>
        <dbReference type="SAM" id="MobiDB-lite"/>
    </source>
</evidence>
<sequence>MYTTTTHNQPPLRRLSTQSIYSIHSTSSSTSSSPHTSPPGTSHGLNSHLPVPCRQLHPPKSPLYRPAVLRPHSRPLSPTSDEVFFKSEYSVSSEAPDTVDLGSEPEEDTAPTGPPSREHWKPDSLATICDAPACTRNFGLVVRRHHCRRCGNVFCHSHAARFLPLSQTGRVHPQGQSSRVCDGCWEDIARVRAARRSGSVSSTSSLSGSPPSAVMMRPRAVEALKESAKGSYVGSVPRDWSWSTF</sequence>
<dbReference type="AlphaFoldDB" id="U4L9M3"/>
<keyword evidence="2 4" id="KW-0863">Zinc-finger</keyword>
<name>U4L9M3_PYROM</name>
<protein>
    <submittedName>
        <fullName evidence="7">Similar to FYVE-type zinc finger-containing protein C9B6.03 acc. no. Q9Y7M3</fullName>
    </submittedName>
</protein>
<evidence type="ECO:0000256" key="2">
    <source>
        <dbReference type="ARBA" id="ARBA00022771"/>
    </source>
</evidence>
<dbReference type="OrthoDB" id="10018316at2759"/>
<evidence type="ECO:0000256" key="3">
    <source>
        <dbReference type="ARBA" id="ARBA00022833"/>
    </source>
</evidence>
<dbReference type="InterPro" id="IPR011011">
    <property type="entry name" value="Znf_FYVE_PHD"/>
</dbReference>
<dbReference type="Gene3D" id="3.30.40.10">
    <property type="entry name" value="Zinc/RING finger domain, C3HC4 (zinc finger)"/>
    <property type="match status" value="1"/>
</dbReference>
<evidence type="ECO:0000313" key="8">
    <source>
        <dbReference type="Proteomes" id="UP000018144"/>
    </source>
</evidence>
<keyword evidence="8" id="KW-1185">Reference proteome</keyword>
<proteinExistence type="predicted"/>
<dbReference type="InterPro" id="IPR017455">
    <property type="entry name" value="Znf_FYVE-rel"/>
</dbReference>
<dbReference type="PROSITE" id="PS50178">
    <property type="entry name" value="ZF_FYVE"/>
    <property type="match status" value="1"/>
</dbReference>
<keyword evidence="3" id="KW-0862">Zinc</keyword>
<dbReference type="GO" id="GO:0008270">
    <property type="term" value="F:zinc ion binding"/>
    <property type="evidence" value="ECO:0007669"/>
    <property type="project" value="UniProtKB-KW"/>
</dbReference>
<feature type="compositionally biased region" description="Low complexity" evidence="5">
    <location>
        <begin position="16"/>
        <end position="43"/>
    </location>
</feature>
<evidence type="ECO:0000259" key="6">
    <source>
        <dbReference type="PROSITE" id="PS50178"/>
    </source>
</evidence>
<dbReference type="InterPro" id="IPR000306">
    <property type="entry name" value="Znf_FYVE"/>
</dbReference>
<dbReference type="InterPro" id="IPR013083">
    <property type="entry name" value="Znf_RING/FYVE/PHD"/>
</dbReference>
<dbReference type="OMA" id="LDQDANY"/>
<dbReference type="SUPFAM" id="SSF57903">
    <property type="entry name" value="FYVE/PHD zinc finger"/>
    <property type="match status" value="1"/>
</dbReference>
<evidence type="ECO:0000313" key="7">
    <source>
        <dbReference type="EMBL" id="CCX10387.1"/>
    </source>
</evidence>
<dbReference type="STRING" id="1076935.U4L9M3"/>
<dbReference type="Pfam" id="PF01363">
    <property type="entry name" value="FYVE"/>
    <property type="match status" value="1"/>
</dbReference>
<dbReference type="eggNOG" id="KOG1729">
    <property type="taxonomic scope" value="Eukaryota"/>
</dbReference>
<reference evidence="7 8" key="1">
    <citation type="journal article" date="2013" name="PLoS Genet.">
        <title>The genome and development-dependent transcriptomes of Pyronema confluens: a window into fungal evolution.</title>
        <authorList>
            <person name="Traeger S."/>
            <person name="Altegoer F."/>
            <person name="Freitag M."/>
            <person name="Gabaldon T."/>
            <person name="Kempken F."/>
            <person name="Kumar A."/>
            <person name="Marcet-Houben M."/>
            <person name="Poggeler S."/>
            <person name="Stajich J.E."/>
            <person name="Nowrousian M."/>
        </authorList>
    </citation>
    <scope>NUCLEOTIDE SEQUENCE [LARGE SCALE GENOMIC DNA]</scope>
    <source>
        <strain evidence="8">CBS 100304</strain>
        <tissue evidence="7">Vegetative mycelium</tissue>
    </source>
</reference>
<dbReference type="EMBL" id="HF935539">
    <property type="protein sequence ID" value="CCX10387.1"/>
    <property type="molecule type" value="Genomic_DNA"/>
</dbReference>
<feature type="domain" description="FYVE-type" evidence="6">
    <location>
        <begin position="134"/>
        <end position="189"/>
    </location>
</feature>
<dbReference type="SMART" id="SM00064">
    <property type="entry name" value="FYVE"/>
    <property type="match status" value="1"/>
</dbReference>
<organism evidence="7 8">
    <name type="scientific">Pyronema omphalodes (strain CBS 100304)</name>
    <name type="common">Pyronema confluens</name>
    <dbReference type="NCBI Taxonomy" id="1076935"/>
    <lineage>
        <taxon>Eukaryota</taxon>
        <taxon>Fungi</taxon>
        <taxon>Dikarya</taxon>
        <taxon>Ascomycota</taxon>
        <taxon>Pezizomycotina</taxon>
        <taxon>Pezizomycetes</taxon>
        <taxon>Pezizales</taxon>
        <taxon>Pyronemataceae</taxon>
        <taxon>Pyronema</taxon>
    </lineage>
</organism>
<accession>U4L9M3</accession>
<dbReference type="CDD" id="cd15760">
    <property type="entry name" value="FYVE_scVPS27p_like"/>
    <property type="match status" value="1"/>
</dbReference>
<dbReference type="PANTHER" id="PTHR23164:SF30">
    <property type="entry name" value="EARLY ENDOSOME ANTIGEN 1"/>
    <property type="match status" value="1"/>
</dbReference>
<evidence type="ECO:0000256" key="4">
    <source>
        <dbReference type="PROSITE-ProRule" id="PRU00091"/>
    </source>
</evidence>
<dbReference type="Proteomes" id="UP000018144">
    <property type="component" value="Unassembled WGS sequence"/>
</dbReference>
<gene>
    <name evidence="7" type="ORF">PCON_09981</name>
</gene>
<feature type="region of interest" description="Disordered" evidence="5">
    <location>
        <begin position="1"/>
        <end position="121"/>
    </location>
</feature>
<evidence type="ECO:0000256" key="1">
    <source>
        <dbReference type="ARBA" id="ARBA00022723"/>
    </source>
</evidence>